<dbReference type="AlphaFoldDB" id="D7LMN7"/>
<accession>D7LMN7</accession>
<feature type="region of interest" description="Disordered" evidence="1">
    <location>
        <begin position="74"/>
        <end position="100"/>
    </location>
</feature>
<gene>
    <name evidence="2" type="ORF">ARALYDRAFT_665282</name>
</gene>
<evidence type="ECO:0000256" key="1">
    <source>
        <dbReference type="SAM" id="MobiDB-lite"/>
    </source>
</evidence>
<proteinExistence type="predicted"/>
<feature type="compositionally biased region" description="Low complexity" evidence="1">
    <location>
        <begin position="136"/>
        <end position="152"/>
    </location>
</feature>
<name>D7LMN7_ARALL</name>
<dbReference type="HOGENOM" id="CLU_1385883_0_0_1"/>
<feature type="region of interest" description="Disordered" evidence="1">
    <location>
        <begin position="130"/>
        <end position="155"/>
    </location>
</feature>
<evidence type="ECO:0000313" key="2">
    <source>
        <dbReference type="EMBL" id="EFH53676.1"/>
    </source>
</evidence>
<organism evidence="3">
    <name type="scientific">Arabidopsis lyrata subsp. lyrata</name>
    <name type="common">Lyre-leaved rock-cress</name>
    <dbReference type="NCBI Taxonomy" id="81972"/>
    <lineage>
        <taxon>Eukaryota</taxon>
        <taxon>Viridiplantae</taxon>
        <taxon>Streptophyta</taxon>
        <taxon>Embryophyta</taxon>
        <taxon>Tracheophyta</taxon>
        <taxon>Spermatophyta</taxon>
        <taxon>Magnoliopsida</taxon>
        <taxon>eudicotyledons</taxon>
        <taxon>Gunneridae</taxon>
        <taxon>Pentapetalae</taxon>
        <taxon>rosids</taxon>
        <taxon>malvids</taxon>
        <taxon>Brassicales</taxon>
        <taxon>Brassicaceae</taxon>
        <taxon>Camelineae</taxon>
        <taxon>Arabidopsis</taxon>
    </lineage>
</organism>
<keyword evidence="3" id="KW-1185">Reference proteome</keyword>
<dbReference type="Proteomes" id="UP000008694">
    <property type="component" value="Unassembled WGS sequence"/>
</dbReference>
<evidence type="ECO:0000313" key="3">
    <source>
        <dbReference type="Proteomes" id="UP000008694"/>
    </source>
</evidence>
<protein>
    <submittedName>
        <fullName evidence="2">Predicted protein</fullName>
    </submittedName>
</protein>
<reference evidence="3" key="1">
    <citation type="journal article" date="2011" name="Nat. Genet.">
        <title>The Arabidopsis lyrata genome sequence and the basis of rapid genome size change.</title>
        <authorList>
            <person name="Hu T.T."/>
            <person name="Pattyn P."/>
            <person name="Bakker E.G."/>
            <person name="Cao J."/>
            <person name="Cheng J.-F."/>
            <person name="Clark R.M."/>
            <person name="Fahlgren N."/>
            <person name="Fawcett J.A."/>
            <person name="Grimwood J."/>
            <person name="Gundlach H."/>
            <person name="Haberer G."/>
            <person name="Hollister J.D."/>
            <person name="Ossowski S."/>
            <person name="Ottilar R.P."/>
            <person name="Salamov A.A."/>
            <person name="Schneeberger K."/>
            <person name="Spannagl M."/>
            <person name="Wang X."/>
            <person name="Yang L."/>
            <person name="Nasrallah M.E."/>
            <person name="Bergelson J."/>
            <person name="Carrington J.C."/>
            <person name="Gaut B.S."/>
            <person name="Schmutz J."/>
            <person name="Mayer K.F.X."/>
            <person name="Van de Peer Y."/>
            <person name="Grigoriev I.V."/>
            <person name="Nordborg M."/>
            <person name="Weigel D."/>
            <person name="Guo Y.-L."/>
        </authorList>
    </citation>
    <scope>NUCLEOTIDE SEQUENCE [LARGE SCALE GENOMIC DNA]</scope>
    <source>
        <strain evidence="3">cv. MN47</strain>
    </source>
</reference>
<dbReference type="Gramene" id="Al_scaffold_0005_1317">
    <property type="protein sequence ID" value="Al_scaffold_0005_1317"/>
    <property type="gene ID" value="Al_scaffold_0005_1317"/>
</dbReference>
<sequence length="197" mass="21079">MAEDDAARNPVAAVVAEAKGHGEERCYARNGYPVWWKGARVEGTTPSRQESTSALILPHGKPVAHAVGPISTPTTSQGVTISPVSTPELPSPPILEISPDVPSLYPDTDDEEEVEVVTTNGVPATVITEHEEPSGDDTLASSSETLSSTTDTIEPSPVVEELGKGCRKKLPSVLLKEYVVEKPKKPDFQLLIKLFSR</sequence>
<dbReference type="EMBL" id="GL348717">
    <property type="protein sequence ID" value="EFH53676.1"/>
    <property type="molecule type" value="Genomic_DNA"/>
</dbReference>
<feature type="compositionally biased region" description="Polar residues" evidence="1">
    <location>
        <begin position="74"/>
        <end position="85"/>
    </location>
</feature>